<dbReference type="GO" id="GO:0005524">
    <property type="term" value="F:ATP binding"/>
    <property type="evidence" value="ECO:0007669"/>
    <property type="project" value="InterPro"/>
</dbReference>
<accession>W2RJ45</accession>
<gene>
    <name evidence="3" type="ORF">HMPREF1541_08632</name>
</gene>
<feature type="region of interest" description="Disordered" evidence="1">
    <location>
        <begin position="533"/>
        <end position="560"/>
    </location>
</feature>
<name>W2RJ45_CYPE1</name>
<dbReference type="EMBL" id="KB822725">
    <property type="protein sequence ID" value="ETN36355.1"/>
    <property type="molecule type" value="Genomic_DNA"/>
</dbReference>
<dbReference type="PROSITE" id="PS50011">
    <property type="entry name" value="PROTEIN_KINASE_DOM"/>
    <property type="match status" value="1"/>
</dbReference>
<dbReference type="Gene3D" id="1.10.510.10">
    <property type="entry name" value="Transferase(Phosphotransferase) domain 1"/>
    <property type="match status" value="1"/>
</dbReference>
<dbReference type="AlphaFoldDB" id="W2RJ45"/>
<dbReference type="GeneID" id="19975971"/>
<sequence length="560" mass="62804">MPDEELDRHLETSECPDDFTRMYPKVCVADFGLVFDTRTDVLLNPPPGAGTLGYRPPEQIGFGVGHNSRRFARPPNPERYKHTTAHNVWGIGKVLFDAMTGFGFKVIQNALDNLEEAKYEERGGHFLSRRWVDEYTDVELANLVHQCLSPQAAQRPSLDDILNQTSAKIKELQHHLENAGTETMRKARLYFREKELNYLVPGPRLADFECNDYTYLQVRFRNPEVPVDLPEAIWGDWLRENSGRLAQLYPGEHRKVTGKGQVSLGDHGEVIPADNDGLVDPIRTGANRDIPDKLPVFQQPPRPRTVDRQSVPQPPPNQNMVQPPMVHQGQVPPQPVPQAQTDQQRRYQQGIDGIDNYPVAHMLAQPHLQNVQPWGGGNAEPGSSRDVAPIINSETGSAHQPFVGNVQPRGNGNVGRLASNDVGPDLTALGRNFNFSSRPPSRRQRSRRPSPQMKIEHQSEQRPRLSQMVGVTRQRMRSPPPPSTIADDDAALKLYEEADMKGLRAECKHRKLSVKLAGKGITKKFLAKALVRADRAGNTGRGVPKKKKKKLQGSKGRRKR</sequence>
<feature type="region of interest" description="Disordered" evidence="1">
    <location>
        <begin position="284"/>
        <end position="338"/>
    </location>
</feature>
<dbReference type="InterPro" id="IPR011009">
    <property type="entry name" value="Kinase-like_dom_sf"/>
</dbReference>
<keyword evidence="4" id="KW-1185">Reference proteome</keyword>
<feature type="domain" description="Protein kinase" evidence="2">
    <location>
        <begin position="1"/>
        <end position="169"/>
    </location>
</feature>
<protein>
    <recommendedName>
        <fullName evidence="2">Protein kinase domain-containing protein</fullName>
    </recommendedName>
</protein>
<dbReference type="VEuPathDB" id="FungiDB:HMPREF1541_08632"/>
<feature type="region of interest" description="Disordered" evidence="1">
    <location>
        <begin position="396"/>
        <end position="487"/>
    </location>
</feature>
<dbReference type="RefSeq" id="XP_008721173.1">
    <property type="nucleotide sequence ID" value="XM_008722951.1"/>
</dbReference>
<proteinExistence type="predicted"/>
<dbReference type="GO" id="GO:0004672">
    <property type="term" value="F:protein kinase activity"/>
    <property type="evidence" value="ECO:0007669"/>
    <property type="project" value="InterPro"/>
</dbReference>
<evidence type="ECO:0000313" key="3">
    <source>
        <dbReference type="EMBL" id="ETN36355.1"/>
    </source>
</evidence>
<evidence type="ECO:0000259" key="2">
    <source>
        <dbReference type="PROSITE" id="PS50011"/>
    </source>
</evidence>
<reference evidence="3 4" key="1">
    <citation type="submission" date="2013-03" db="EMBL/GenBank/DDBJ databases">
        <title>The Genome Sequence of Phialophora europaea CBS 101466.</title>
        <authorList>
            <consortium name="The Broad Institute Genomics Platform"/>
            <person name="Cuomo C."/>
            <person name="de Hoog S."/>
            <person name="Gorbushina A."/>
            <person name="Walker B."/>
            <person name="Young S.K."/>
            <person name="Zeng Q."/>
            <person name="Gargeya S."/>
            <person name="Fitzgerald M."/>
            <person name="Haas B."/>
            <person name="Abouelleil A."/>
            <person name="Allen A.W."/>
            <person name="Alvarado L."/>
            <person name="Arachchi H.M."/>
            <person name="Berlin A.M."/>
            <person name="Chapman S.B."/>
            <person name="Gainer-Dewar J."/>
            <person name="Goldberg J."/>
            <person name="Griggs A."/>
            <person name="Gujja S."/>
            <person name="Hansen M."/>
            <person name="Howarth C."/>
            <person name="Imamovic A."/>
            <person name="Ireland A."/>
            <person name="Larimer J."/>
            <person name="McCowan C."/>
            <person name="Murphy C."/>
            <person name="Pearson M."/>
            <person name="Poon T.W."/>
            <person name="Priest M."/>
            <person name="Roberts A."/>
            <person name="Saif S."/>
            <person name="Shea T."/>
            <person name="Sisk P."/>
            <person name="Sykes S."/>
            <person name="Wortman J."/>
            <person name="Nusbaum C."/>
            <person name="Birren B."/>
        </authorList>
    </citation>
    <scope>NUCLEOTIDE SEQUENCE [LARGE SCALE GENOMIC DNA]</scope>
    <source>
        <strain evidence="3 4">CBS 101466</strain>
    </source>
</reference>
<dbReference type="SUPFAM" id="SSF56112">
    <property type="entry name" value="Protein kinase-like (PK-like)"/>
    <property type="match status" value="1"/>
</dbReference>
<dbReference type="InterPro" id="IPR000719">
    <property type="entry name" value="Prot_kinase_dom"/>
</dbReference>
<evidence type="ECO:0000313" key="4">
    <source>
        <dbReference type="Proteomes" id="UP000030752"/>
    </source>
</evidence>
<feature type="compositionally biased region" description="Basic residues" evidence="1">
    <location>
        <begin position="543"/>
        <end position="560"/>
    </location>
</feature>
<dbReference type="OrthoDB" id="310217at2759"/>
<dbReference type="Proteomes" id="UP000030752">
    <property type="component" value="Unassembled WGS sequence"/>
</dbReference>
<dbReference type="HOGENOM" id="CLU_486608_0_0_1"/>
<dbReference type="InParanoid" id="W2RJ45"/>
<organism evidence="3 4">
    <name type="scientific">Cyphellophora europaea (strain CBS 101466)</name>
    <name type="common">Phialophora europaea</name>
    <dbReference type="NCBI Taxonomy" id="1220924"/>
    <lineage>
        <taxon>Eukaryota</taxon>
        <taxon>Fungi</taxon>
        <taxon>Dikarya</taxon>
        <taxon>Ascomycota</taxon>
        <taxon>Pezizomycotina</taxon>
        <taxon>Eurotiomycetes</taxon>
        <taxon>Chaetothyriomycetidae</taxon>
        <taxon>Chaetothyriales</taxon>
        <taxon>Cyphellophoraceae</taxon>
        <taxon>Cyphellophora</taxon>
    </lineage>
</organism>
<feature type="compositionally biased region" description="Low complexity" evidence="1">
    <location>
        <begin position="318"/>
        <end position="338"/>
    </location>
</feature>
<feature type="compositionally biased region" description="Basic and acidic residues" evidence="1">
    <location>
        <begin position="454"/>
        <end position="463"/>
    </location>
</feature>
<evidence type="ECO:0000256" key="1">
    <source>
        <dbReference type="SAM" id="MobiDB-lite"/>
    </source>
</evidence>